<proteinExistence type="predicted"/>
<dbReference type="EMBL" id="LBQB01000005">
    <property type="protein sequence ID" value="KKP69541.1"/>
    <property type="molecule type" value="Genomic_DNA"/>
</dbReference>
<name>A0A0G0C0B9_UNCC3</name>
<protein>
    <recommendedName>
        <fullName evidence="4">DUF304 domain-containing protein</fullName>
    </recommendedName>
</protein>
<evidence type="ECO:0000313" key="3">
    <source>
        <dbReference type="Proteomes" id="UP000034581"/>
    </source>
</evidence>
<gene>
    <name evidence="2" type="ORF">UR67_C0005G0030</name>
</gene>
<keyword evidence="1" id="KW-1133">Transmembrane helix</keyword>
<keyword evidence="1" id="KW-0812">Transmembrane</keyword>
<evidence type="ECO:0000313" key="2">
    <source>
        <dbReference type="EMBL" id="KKP69541.1"/>
    </source>
</evidence>
<keyword evidence="1" id="KW-0472">Membrane</keyword>
<feature type="transmembrane region" description="Helical" evidence="1">
    <location>
        <begin position="89"/>
        <end position="111"/>
    </location>
</feature>
<feature type="transmembrane region" description="Helical" evidence="1">
    <location>
        <begin position="50"/>
        <end position="69"/>
    </location>
</feature>
<comment type="caution">
    <text evidence="2">The sequence shown here is derived from an EMBL/GenBank/DDBJ whole genome shotgun (WGS) entry which is preliminary data.</text>
</comment>
<reference evidence="2 3" key="1">
    <citation type="journal article" date="2015" name="Nature">
        <title>rRNA introns, odd ribosomes, and small enigmatic genomes across a large radiation of phyla.</title>
        <authorList>
            <person name="Brown C.T."/>
            <person name="Hug L.A."/>
            <person name="Thomas B.C."/>
            <person name="Sharon I."/>
            <person name="Castelle C.J."/>
            <person name="Singh A."/>
            <person name="Wilkins M.J."/>
            <person name="Williams K.H."/>
            <person name="Banfield J.F."/>
        </authorList>
    </citation>
    <scope>NUCLEOTIDE SEQUENCE [LARGE SCALE GENOMIC DNA]</scope>
</reference>
<organism evidence="2 3">
    <name type="scientific">candidate division CPR3 bacterium GW2011_GWF2_35_18</name>
    <dbReference type="NCBI Taxonomy" id="1618350"/>
    <lineage>
        <taxon>Bacteria</taxon>
        <taxon>Bacteria division CPR3</taxon>
    </lineage>
</organism>
<accession>A0A0G0C0B9</accession>
<dbReference type="AlphaFoldDB" id="A0A0G0C0B9"/>
<evidence type="ECO:0000256" key="1">
    <source>
        <dbReference type="SAM" id="Phobius"/>
    </source>
</evidence>
<evidence type="ECO:0008006" key="4">
    <source>
        <dbReference type="Google" id="ProtNLM"/>
    </source>
</evidence>
<sequence length="199" mass="22998">MSNLETLEKFKPTINPLTSFAWFPPKVHFATQDSEEKVVLLLRRHWVTNLGWVIISIFLFFVPFILASLKGLAFPEDITNSITPTVSFLLYSVWYLLIFGYIFSNFISWYYSVNMITTKRLLDVDFHSILYKNVSEAELTKVQDITHQTVGTLALLFNFGLIRVQTAAEFSDLEFEAVPDPAEVHKIIGKLLEDIRENR</sequence>
<dbReference type="STRING" id="1618350.UR67_C0005G0030"/>
<dbReference type="Proteomes" id="UP000034581">
    <property type="component" value="Unassembled WGS sequence"/>
</dbReference>